<reference evidence="1 2" key="1">
    <citation type="submission" date="2020-02" db="EMBL/GenBank/DDBJ databases">
        <title>A chromosome-scale genome assembly of the black bullhead catfish (Ameiurus melas).</title>
        <authorList>
            <person name="Wen M."/>
            <person name="Zham M."/>
            <person name="Cabau C."/>
            <person name="Klopp C."/>
            <person name="Donnadieu C."/>
            <person name="Roques C."/>
            <person name="Bouchez O."/>
            <person name="Lampietro C."/>
            <person name="Jouanno E."/>
            <person name="Herpin A."/>
            <person name="Louis A."/>
            <person name="Berthelot C."/>
            <person name="Parey E."/>
            <person name="Roest-Crollius H."/>
            <person name="Braasch I."/>
            <person name="Postlethwait J."/>
            <person name="Robinson-Rechavi M."/>
            <person name="Echchiki A."/>
            <person name="Begum T."/>
            <person name="Montfort J."/>
            <person name="Schartl M."/>
            <person name="Bobe J."/>
            <person name="Guiguen Y."/>
        </authorList>
    </citation>
    <scope>NUCLEOTIDE SEQUENCE [LARGE SCALE GENOMIC DNA]</scope>
    <source>
        <strain evidence="1">M_S1</strain>
        <tissue evidence="1">Blood</tissue>
    </source>
</reference>
<dbReference type="AlphaFoldDB" id="A0A7J6AL97"/>
<comment type="caution">
    <text evidence="1">The sequence shown here is derived from an EMBL/GenBank/DDBJ whole genome shotgun (WGS) entry which is preliminary data.</text>
</comment>
<evidence type="ECO:0000313" key="2">
    <source>
        <dbReference type="Proteomes" id="UP000593565"/>
    </source>
</evidence>
<dbReference type="EMBL" id="JAAGNN010000010">
    <property type="protein sequence ID" value="KAF4083654.1"/>
    <property type="molecule type" value="Genomic_DNA"/>
</dbReference>
<keyword evidence="2" id="KW-1185">Reference proteome</keyword>
<dbReference type="Proteomes" id="UP000593565">
    <property type="component" value="Unassembled WGS sequence"/>
</dbReference>
<evidence type="ECO:0000313" key="1">
    <source>
        <dbReference type="EMBL" id="KAF4083654.1"/>
    </source>
</evidence>
<name>A0A7J6AL97_AMEME</name>
<accession>A0A7J6AL97</accession>
<sequence>MRLLLACEQKATLLRRFTSGISPLHLPHIHPFPISKFRKSYRTGLKSGLHAGKWTPMPHAREAVSFREQSAVTREELVTDKAAKRAVLVHVLKSAVPGLRVKM</sequence>
<gene>
    <name evidence="1" type="ORF">AMELA_G00119220</name>
</gene>
<protein>
    <submittedName>
        <fullName evidence="1">Uncharacterized protein</fullName>
    </submittedName>
</protein>
<proteinExistence type="predicted"/>
<organism evidence="1 2">
    <name type="scientific">Ameiurus melas</name>
    <name type="common">Black bullhead</name>
    <name type="synonym">Silurus melas</name>
    <dbReference type="NCBI Taxonomy" id="219545"/>
    <lineage>
        <taxon>Eukaryota</taxon>
        <taxon>Metazoa</taxon>
        <taxon>Chordata</taxon>
        <taxon>Craniata</taxon>
        <taxon>Vertebrata</taxon>
        <taxon>Euteleostomi</taxon>
        <taxon>Actinopterygii</taxon>
        <taxon>Neopterygii</taxon>
        <taxon>Teleostei</taxon>
        <taxon>Ostariophysi</taxon>
        <taxon>Siluriformes</taxon>
        <taxon>Ictaluridae</taxon>
        <taxon>Ameiurus</taxon>
    </lineage>
</organism>